<proteinExistence type="predicted"/>
<name>A0A7J0C687_9ACTN</name>
<evidence type="ECO:0000256" key="1">
    <source>
        <dbReference type="SAM" id="MobiDB-lite"/>
    </source>
</evidence>
<dbReference type="EMBL" id="BLWC01000001">
    <property type="protein sequence ID" value="GFM97443.1"/>
    <property type="molecule type" value="Genomic_DNA"/>
</dbReference>
<dbReference type="Proteomes" id="UP000498980">
    <property type="component" value="Unassembled WGS sequence"/>
</dbReference>
<keyword evidence="2" id="KW-1133">Transmembrane helix</keyword>
<dbReference type="AlphaFoldDB" id="A0A7J0C687"/>
<gene>
    <name evidence="3" type="ORF">Sfulv_22540</name>
</gene>
<sequence>MLTPVENWREGTRTGHSHERHEVTLQLDGLGRQLSELIMDPGVPEGSEGPVFVDASGRRSKSLRRVGWLLAAVCAGYAVTLVVAVLGGSSDAPWLPLTGQHEKSAETGVRPAPAEPLGSGTAPAAVPAAEPPAELPQSPVQPVDTAVLPVEEPEGAR</sequence>
<evidence type="ECO:0000256" key="2">
    <source>
        <dbReference type="SAM" id="Phobius"/>
    </source>
</evidence>
<evidence type="ECO:0000313" key="3">
    <source>
        <dbReference type="EMBL" id="GFM97443.1"/>
    </source>
</evidence>
<keyword evidence="2" id="KW-0812">Transmembrane</keyword>
<keyword evidence="4" id="KW-1185">Reference proteome</keyword>
<comment type="caution">
    <text evidence="3">The sequence shown here is derived from an EMBL/GenBank/DDBJ whole genome shotgun (WGS) entry which is preliminary data.</text>
</comment>
<feature type="region of interest" description="Disordered" evidence="1">
    <location>
        <begin position="93"/>
        <end position="157"/>
    </location>
</feature>
<organism evidence="3 4">
    <name type="scientific">Streptomyces fulvorobeus</name>
    <dbReference type="NCBI Taxonomy" id="284028"/>
    <lineage>
        <taxon>Bacteria</taxon>
        <taxon>Bacillati</taxon>
        <taxon>Actinomycetota</taxon>
        <taxon>Actinomycetes</taxon>
        <taxon>Kitasatosporales</taxon>
        <taxon>Streptomycetaceae</taxon>
        <taxon>Streptomyces</taxon>
    </lineage>
</organism>
<evidence type="ECO:0000313" key="4">
    <source>
        <dbReference type="Proteomes" id="UP000498980"/>
    </source>
</evidence>
<accession>A0A7J0C687</accession>
<feature type="transmembrane region" description="Helical" evidence="2">
    <location>
        <begin position="66"/>
        <end position="87"/>
    </location>
</feature>
<keyword evidence="2" id="KW-0472">Membrane</keyword>
<protein>
    <submittedName>
        <fullName evidence="3">Uncharacterized protein</fullName>
    </submittedName>
</protein>
<reference evidence="3 4" key="1">
    <citation type="submission" date="2020-05" db="EMBL/GenBank/DDBJ databases">
        <title>Whole genome shotgun sequence of Streptomyces fulvorobeus NBRC 15897.</title>
        <authorList>
            <person name="Komaki H."/>
            <person name="Tamura T."/>
        </authorList>
    </citation>
    <scope>NUCLEOTIDE SEQUENCE [LARGE SCALE GENOMIC DNA]</scope>
    <source>
        <strain evidence="3 4">NBRC 15897</strain>
    </source>
</reference>